<dbReference type="InterPro" id="IPR029151">
    <property type="entry name" value="Sensor-like_sf"/>
</dbReference>
<evidence type="ECO:0000313" key="2">
    <source>
        <dbReference type="EMBL" id="MFB9762103.1"/>
    </source>
</evidence>
<dbReference type="SUPFAM" id="SSF141868">
    <property type="entry name" value="EAL domain-like"/>
    <property type="match status" value="1"/>
</dbReference>
<keyword evidence="3" id="KW-1185">Reference proteome</keyword>
<dbReference type="SUPFAM" id="SSF103190">
    <property type="entry name" value="Sensory domain-like"/>
    <property type="match status" value="1"/>
</dbReference>
<dbReference type="CDD" id="cd01948">
    <property type="entry name" value="EAL"/>
    <property type="match status" value="1"/>
</dbReference>
<dbReference type="InterPro" id="IPR018842">
    <property type="entry name" value="YkuI_C"/>
</dbReference>
<protein>
    <submittedName>
        <fullName evidence="2">EAL-associated domain-containing protein</fullName>
    </submittedName>
</protein>
<comment type="caution">
    <text evidence="2">The sequence shown here is derived from an EMBL/GenBank/DDBJ whole genome shotgun (WGS) entry which is preliminary data.</text>
</comment>
<organism evidence="2 3">
    <name type="scientific">Ectobacillus funiculus</name>
    <dbReference type="NCBI Taxonomy" id="137993"/>
    <lineage>
        <taxon>Bacteria</taxon>
        <taxon>Bacillati</taxon>
        <taxon>Bacillota</taxon>
        <taxon>Bacilli</taxon>
        <taxon>Bacillales</taxon>
        <taxon>Bacillaceae</taxon>
        <taxon>Ectobacillus</taxon>
    </lineage>
</organism>
<dbReference type="Gene3D" id="1.20.5.170">
    <property type="match status" value="1"/>
</dbReference>
<dbReference type="PANTHER" id="PTHR33121:SF82">
    <property type="entry name" value="SIGNAL TRANSDUCTION PROTEIN CONTAINING A EAL DOMAIN"/>
    <property type="match status" value="1"/>
</dbReference>
<dbReference type="EMBL" id="JBHMAF010000196">
    <property type="protein sequence ID" value="MFB9762103.1"/>
    <property type="molecule type" value="Genomic_DNA"/>
</dbReference>
<dbReference type="SMART" id="SM00052">
    <property type="entry name" value="EAL"/>
    <property type="match status" value="1"/>
</dbReference>
<name>A0ABV5WNT4_9BACI</name>
<dbReference type="RefSeq" id="WP_379952104.1">
    <property type="nucleotide sequence ID" value="NZ_JBHMAF010000196.1"/>
</dbReference>
<gene>
    <name evidence="2" type="ORF">ACFFMS_28150</name>
</gene>
<dbReference type="Gene3D" id="3.30.450.20">
    <property type="entry name" value="PAS domain"/>
    <property type="match status" value="1"/>
</dbReference>
<dbReference type="Proteomes" id="UP001589609">
    <property type="component" value="Unassembled WGS sequence"/>
</dbReference>
<feature type="domain" description="EAL" evidence="1">
    <location>
        <begin position="4"/>
        <end position="260"/>
    </location>
</feature>
<dbReference type="InterPro" id="IPR035919">
    <property type="entry name" value="EAL_sf"/>
</dbReference>
<dbReference type="Pfam" id="PF10388">
    <property type="entry name" value="YkuI_C"/>
    <property type="match status" value="1"/>
</dbReference>
<dbReference type="Pfam" id="PF00563">
    <property type="entry name" value="EAL"/>
    <property type="match status" value="1"/>
</dbReference>
<accession>A0ABV5WNT4</accession>
<evidence type="ECO:0000259" key="1">
    <source>
        <dbReference type="PROSITE" id="PS50883"/>
    </source>
</evidence>
<dbReference type="PANTHER" id="PTHR33121">
    <property type="entry name" value="CYCLIC DI-GMP PHOSPHODIESTERASE PDEF"/>
    <property type="match status" value="1"/>
</dbReference>
<proteinExistence type="predicted"/>
<sequence length="416" mass="48790">MERRKKGGVLLVDALDVMSNLDQVLPYYQAIFSADEHTVIGYEAVGRIQTEQGIQGLASFFRDESVPEEYRIEVDNLILTKALQMHLETDPSALLFINRNANLLMQDEEDSFLNQLLAYEKQGLDLKNIVLEIREQDFTGDLNQLLHLLTYYRTYGVQLAINKVGAGMSNLERISLLSPDILKVDLSSLRQTAMLQSYQDVLYSISLLARRIGATLLYEDIDAFYQLQYAWRNGGRYYQGDYLQRFMPSFLHADILKDRLRKECHEFIVHEKRKLENIYALTERLRSRISTAMAKQKKIESFNKWLMTLSEEVTDCSFRLYVCDEDGFQKSGNLVKENGQWELVPEYEQKNWSWRPYFLANIMQMRFEKKGRLSDLYTDIDTGEMVRTFSFPIDDDQHYLFIDLSHEFLYEQDALF</sequence>
<dbReference type="PROSITE" id="PS50883">
    <property type="entry name" value="EAL"/>
    <property type="match status" value="1"/>
</dbReference>
<dbReference type="InterPro" id="IPR050706">
    <property type="entry name" value="Cyclic-di-GMP_PDE-like"/>
</dbReference>
<dbReference type="Gene3D" id="3.20.20.450">
    <property type="entry name" value="EAL domain"/>
    <property type="match status" value="1"/>
</dbReference>
<reference evidence="2 3" key="1">
    <citation type="submission" date="2024-09" db="EMBL/GenBank/DDBJ databases">
        <authorList>
            <person name="Sun Q."/>
            <person name="Mori K."/>
        </authorList>
    </citation>
    <scope>NUCLEOTIDE SEQUENCE [LARGE SCALE GENOMIC DNA]</scope>
    <source>
        <strain evidence="2 3">JCM 11201</strain>
    </source>
</reference>
<dbReference type="InterPro" id="IPR001633">
    <property type="entry name" value="EAL_dom"/>
</dbReference>
<evidence type="ECO:0000313" key="3">
    <source>
        <dbReference type="Proteomes" id="UP001589609"/>
    </source>
</evidence>